<dbReference type="EMBL" id="JAQQXR010000003">
    <property type="protein sequence ID" value="MDC8758145.1"/>
    <property type="molecule type" value="Genomic_DNA"/>
</dbReference>
<evidence type="ECO:0000313" key="2">
    <source>
        <dbReference type="EMBL" id="MDC8758145.1"/>
    </source>
</evidence>
<feature type="compositionally biased region" description="Pro residues" evidence="1">
    <location>
        <begin position="27"/>
        <end position="36"/>
    </location>
</feature>
<dbReference type="Proteomes" id="UP001221208">
    <property type="component" value="Unassembled WGS sequence"/>
</dbReference>
<organism evidence="2 3">
    <name type="scientific">Janthinobacterium fluminis</name>
    <dbReference type="NCBI Taxonomy" id="2987524"/>
    <lineage>
        <taxon>Bacteria</taxon>
        <taxon>Pseudomonadati</taxon>
        <taxon>Pseudomonadota</taxon>
        <taxon>Betaproteobacteria</taxon>
        <taxon>Burkholderiales</taxon>
        <taxon>Oxalobacteraceae</taxon>
        <taxon>Janthinobacterium</taxon>
    </lineage>
</organism>
<dbReference type="Pfam" id="PF03783">
    <property type="entry name" value="CsgG"/>
    <property type="match status" value="1"/>
</dbReference>
<feature type="region of interest" description="Disordered" evidence="1">
    <location>
        <begin position="21"/>
        <end position="43"/>
    </location>
</feature>
<accession>A0ABT5K0B5</accession>
<evidence type="ECO:0000313" key="3">
    <source>
        <dbReference type="Proteomes" id="UP001221208"/>
    </source>
</evidence>
<feature type="region of interest" description="Disordered" evidence="1">
    <location>
        <begin position="438"/>
        <end position="480"/>
    </location>
</feature>
<dbReference type="PROSITE" id="PS51257">
    <property type="entry name" value="PROKAR_LIPOPROTEIN"/>
    <property type="match status" value="1"/>
</dbReference>
<sequence length="480" mass="49938">MKIAMTSSVLALALALGGCGQKETPAPAQPAAPAPGPNLTQTPDVGKIEQVATSATGSGVTPGAAVNDALKNAIMQVNGTTVQATSVSANMFAQVNATLDVETEYGRDSAKLDSTMQGQAFAERIVAESKGVVSSFKVGKITPPAAKGGAFTVTIDAQIAKFKAPADSGKIKIVVAPLRSERSSFNIGGRAVPAAEVLGAVRQQIIDALTQTGRFTVLDRQFEDELQNELDMIGSGQTVNTDFAKMGQALSADLVWVGVVNELAYERHARQLQTSDRELVSYSGGWSVSQRMINLATRQILQSTTLRGAPPSTAPTTLGSGINQGAILKNIEIDIVKQTTAAILARTFPISVVERDGNNVVLSQGGSALVENGRYRVYLQGKEIKDPQTGQSLGNIENACCDVLINRVTPNLSYGVLENVTGKLDGVAPGALQVREAVSGAPARSAAAPADEPKAKAPAKAAAQPKKAAVAEAPAKKDDW</sequence>
<comment type="caution">
    <text evidence="2">The sequence shown here is derived from an EMBL/GenBank/DDBJ whole genome shotgun (WGS) entry which is preliminary data.</text>
</comment>
<name>A0ABT5K0B5_9BURK</name>
<feature type="compositionally biased region" description="Low complexity" evidence="1">
    <location>
        <begin position="441"/>
        <end position="473"/>
    </location>
</feature>
<gene>
    <name evidence="2" type="ORF">OIK44_11140</name>
</gene>
<keyword evidence="3" id="KW-1185">Reference proteome</keyword>
<dbReference type="Gene3D" id="3.40.50.10610">
    <property type="entry name" value="ABC-type transport auxiliary lipoprotein component"/>
    <property type="match status" value="1"/>
</dbReference>
<reference evidence="2 3" key="1">
    <citation type="submission" date="2022-10" db="EMBL/GenBank/DDBJ databases">
        <title>Janthinobacterium sp. hw3 Genome sequencing.</title>
        <authorList>
            <person name="Park S."/>
        </authorList>
    </citation>
    <scope>NUCLEOTIDE SEQUENCE [LARGE SCALE GENOMIC DNA]</scope>
    <source>
        <strain evidence="3">hw3</strain>
    </source>
</reference>
<dbReference type="RefSeq" id="WP_273670815.1">
    <property type="nucleotide sequence ID" value="NZ_JAQQXR010000003.1"/>
</dbReference>
<dbReference type="InterPro" id="IPR005534">
    <property type="entry name" value="Curli_assmbl/transp-comp_CsgG"/>
</dbReference>
<evidence type="ECO:0000256" key="1">
    <source>
        <dbReference type="SAM" id="MobiDB-lite"/>
    </source>
</evidence>
<protein>
    <submittedName>
        <fullName evidence="2">CsgG/HfaB family protein</fullName>
    </submittedName>
</protein>
<proteinExistence type="predicted"/>